<proteinExistence type="predicted"/>
<dbReference type="Gene3D" id="3.30.2230.10">
    <property type="entry name" value="DUSP-like"/>
    <property type="match status" value="1"/>
</dbReference>
<dbReference type="AlphaFoldDB" id="A0AAN0JET5"/>
<dbReference type="InterPro" id="IPR028135">
    <property type="entry name" value="Ub_USP-typ"/>
</dbReference>
<dbReference type="GeneID" id="109584113"/>
<dbReference type="RefSeq" id="XP_019855281.1">
    <property type="nucleotide sequence ID" value="XM_019999722.1"/>
</dbReference>
<keyword evidence="3" id="KW-1185">Reference proteome</keyword>
<dbReference type="Pfam" id="PF14836">
    <property type="entry name" value="Ubiquitin_3"/>
    <property type="match status" value="1"/>
</dbReference>
<dbReference type="KEGG" id="aqu:109584113"/>
<name>A0AAN0JET5_AMPQE</name>
<feature type="domain" description="Ubiquitin-like" evidence="1">
    <location>
        <begin position="52"/>
        <end position="138"/>
    </location>
</feature>
<evidence type="ECO:0000313" key="3">
    <source>
        <dbReference type="Proteomes" id="UP000007879"/>
    </source>
</evidence>
<evidence type="ECO:0000313" key="2">
    <source>
        <dbReference type="EnsemblMetazoa" id="XP_019855281.1"/>
    </source>
</evidence>
<reference evidence="3" key="1">
    <citation type="journal article" date="2010" name="Nature">
        <title>The Amphimedon queenslandica genome and the evolution of animal complexity.</title>
        <authorList>
            <person name="Srivastava M."/>
            <person name="Simakov O."/>
            <person name="Chapman J."/>
            <person name="Fahey B."/>
            <person name="Gauthier M.E."/>
            <person name="Mitros T."/>
            <person name="Richards G.S."/>
            <person name="Conaco C."/>
            <person name="Dacre M."/>
            <person name="Hellsten U."/>
            <person name="Larroux C."/>
            <person name="Putnam N.H."/>
            <person name="Stanke M."/>
            <person name="Adamska M."/>
            <person name="Darling A."/>
            <person name="Degnan S.M."/>
            <person name="Oakley T.H."/>
            <person name="Plachetzki D.C."/>
            <person name="Zhai Y."/>
            <person name="Adamski M."/>
            <person name="Calcino A."/>
            <person name="Cummins S.F."/>
            <person name="Goodstein D.M."/>
            <person name="Harris C."/>
            <person name="Jackson D.J."/>
            <person name="Leys S.P."/>
            <person name="Shu S."/>
            <person name="Woodcroft B.J."/>
            <person name="Vervoort M."/>
            <person name="Kosik K.S."/>
            <person name="Manning G."/>
            <person name="Degnan B.M."/>
            <person name="Rokhsar D.S."/>
        </authorList>
    </citation>
    <scope>NUCLEOTIDE SEQUENCE [LARGE SCALE GENOMIC DNA]</scope>
</reference>
<sequence length="142" mass="16442">MEDKNYTLLPEAAWSLLVSWYGLSVGSRSIVKNVEEHGVHKKLRVEVYLIELKMCVHPNSINIKTYSFSRGDLISDIVTVMKQQFKISDTTECRIWERDFTGKYDLLTDFQQTVSDAGIHGGQMLMLEKKNPDETWPRDKTK</sequence>
<evidence type="ECO:0000259" key="1">
    <source>
        <dbReference type="Pfam" id="PF14836"/>
    </source>
</evidence>
<dbReference type="EnsemblMetazoa" id="XM_019999722.1">
    <property type="protein sequence ID" value="XP_019855281.1"/>
    <property type="gene ID" value="LOC109584113"/>
</dbReference>
<dbReference type="InterPro" id="IPR035927">
    <property type="entry name" value="DUSP-like_sf"/>
</dbReference>
<dbReference type="Proteomes" id="UP000007879">
    <property type="component" value="Unassembled WGS sequence"/>
</dbReference>
<protein>
    <recommendedName>
        <fullName evidence="1">Ubiquitin-like domain-containing protein</fullName>
    </recommendedName>
</protein>
<dbReference type="SUPFAM" id="SSF143791">
    <property type="entry name" value="DUSP-like"/>
    <property type="match status" value="1"/>
</dbReference>
<dbReference type="Gene3D" id="3.10.20.90">
    <property type="entry name" value="Phosphatidylinositol 3-kinase Catalytic Subunit, Chain A, domain 1"/>
    <property type="match status" value="1"/>
</dbReference>
<reference evidence="2" key="2">
    <citation type="submission" date="2024-06" db="UniProtKB">
        <authorList>
            <consortium name="EnsemblMetazoa"/>
        </authorList>
    </citation>
    <scope>IDENTIFICATION</scope>
</reference>
<organism evidence="2 3">
    <name type="scientific">Amphimedon queenslandica</name>
    <name type="common">Sponge</name>
    <dbReference type="NCBI Taxonomy" id="400682"/>
    <lineage>
        <taxon>Eukaryota</taxon>
        <taxon>Metazoa</taxon>
        <taxon>Porifera</taxon>
        <taxon>Demospongiae</taxon>
        <taxon>Heteroscleromorpha</taxon>
        <taxon>Haplosclerida</taxon>
        <taxon>Niphatidae</taxon>
        <taxon>Amphimedon</taxon>
    </lineage>
</organism>
<accession>A0AAN0JET5</accession>